<evidence type="ECO:0000313" key="3">
    <source>
        <dbReference type="Proteomes" id="UP000076794"/>
    </source>
</evidence>
<proteinExistence type="predicted"/>
<reference evidence="2 3" key="1">
    <citation type="submission" date="2016-01" db="EMBL/GenBank/DDBJ databases">
        <title>Complete genome sequence of a soil Actinobacterium, Isoptericola dokdonensis DS-3.</title>
        <authorList>
            <person name="Kwon S.-K."/>
            <person name="Kim J.F."/>
        </authorList>
    </citation>
    <scope>NUCLEOTIDE SEQUENCE [LARGE SCALE GENOMIC DNA]</scope>
    <source>
        <strain evidence="2 3">DS-3</strain>
    </source>
</reference>
<dbReference type="KEGG" id="ido:I598_2232"/>
<dbReference type="EMBL" id="CP014209">
    <property type="protein sequence ID" value="ANC31772.1"/>
    <property type="molecule type" value="Genomic_DNA"/>
</dbReference>
<feature type="region of interest" description="Disordered" evidence="1">
    <location>
        <begin position="97"/>
        <end position="123"/>
    </location>
</feature>
<evidence type="ECO:0000256" key="1">
    <source>
        <dbReference type="SAM" id="MobiDB-lite"/>
    </source>
</evidence>
<accession>A0A161HR66</accession>
<dbReference type="PATRIC" id="fig|1300344.3.peg.2241"/>
<feature type="compositionally biased region" description="Low complexity" evidence="1">
    <location>
        <begin position="109"/>
        <end position="123"/>
    </location>
</feature>
<gene>
    <name evidence="2" type="ORF">I598_2232</name>
</gene>
<evidence type="ECO:0000313" key="2">
    <source>
        <dbReference type="EMBL" id="ANC31772.1"/>
    </source>
</evidence>
<dbReference type="RefSeq" id="WP_157557215.1">
    <property type="nucleotide sequence ID" value="NZ_CP014209.1"/>
</dbReference>
<protein>
    <submittedName>
        <fullName evidence="2">Uncharacterized protein</fullName>
    </submittedName>
</protein>
<dbReference type="STRING" id="1300344.I598_2232"/>
<keyword evidence="3" id="KW-1185">Reference proteome</keyword>
<dbReference type="AlphaFoldDB" id="A0A161HR66"/>
<organism evidence="2 3">
    <name type="scientific">Isoptericola dokdonensis DS-3</name>
    <dbReference type="NCBI Taxonomy" id="1300344"/>
    <lineage>
        <taxon>Bacteria</taxon>
        <taxon>Bacillati</taxon>
        <taxon>Actinomycetota</taxon>
        <taxon>Actinomycetes</taxon>
        <taxon>Micrococcales</taxon>
        <taxon>Promicromonosporaceae</taxon>
        <taxon>Isoptericola</taxon>
    </lineage>
</organism>
<sequence>MSRLALDTDELTAAALALRGAADHLAAAREHLEPRGDRPGGHPLLDGAIHDLGAGWSARHGALVEALASQADALRGAADRYADAERVTLTGLARLLLGEGPAGPGGPAPGVTPGGAPTTATAL</sequence>
<name>A0A161HR66_9MICO</name>
<dbReference type="Proteomes" id="UP000076794">
    <property type="component" value="Chromosome"/>
</dbReference>
<dbReference type="OrthoDB" id="9972354at2"/>